<dbReference type="AlphaFoldDB" id="E9I5A4"/>
<dbReference type="PhylomeDB" id="E9I5A4"/>
<dbReference type="Proteomes" id="UP000000305">
    <property type="component" value="Unassembled WGS sequence"/>
</dbReference>
<dbReference type="HOGENOM" id="CLU_2148344_0_0_1"/>
<evidence type="ECO:0000313" key="1">
    <source>
        <dbReference type="EMBL" id="EFX60826.1"/>
    </source>
</evidence>
<proteinExistence type="predicted"/>
<name>E9I5A4_DAPPU</name>
<dbReference type="OrthoDB" id="6388147at2759"/>
<evidence type="ECO:0000313" key="2">
    <source>
        <dbReference type="Proteomes" id="UP000000305"/>
    </source>
</evidence>
<protein>
    <submittedName>
        <fullName evidence="1">Uncharacterized protein</fullName>
    </submittedName>
</protein>
<accession>E9I5A4</accession>
<dbReference type="EMBL" id="GL735507">
    <property type="protein sequence ID" value="EFX60826.1"/>
    <property type="molecule type" value="Genomic_DNA"/>
</dbReference>
<organism evidence="1 2">
    <name type="scientific">Daphnia pulex</name>
    <name type="common">Water flea</name>
    <dbReference type="NCBI Taxonomy" id="6669"/>
    <lineage>
        <taxon>Eukaryota</taxon>
        <taxon>Metazoa</taxon>
        <taxon>Ecdysozoa</taxon>
        <taxon>Arthropoda</taxon>
        <taxon>Crustacea</taxon>
        <taxon>Branchiopoda</taxon>
        <taxon>Diplostraca</taxon>
        <taxon>Cladocera</taxon>
        <taxon>Anomopoda</taxon>
        <taxon>Daphniidae</taxon>
        <taxon>Daphnia</taxon>
    </lineage>
</organism>
<gene>
    <name evidence="1" type="ORF">DAPPUDRAFT_122833</name>
</gene>
<dbReference type="InParanoid" id="E9I5A4"/>
<reference evidence="1 2" key="1">
    <citation type="journal article" date="2011" name="Science">
        <title>The ecoresponsive genome of Daphnia pulex.</title>
        <authorList>
            <person name="Colbourne J.K."/>
            <person name="Pfrender M.E."/>
            <person name="Gilbert D."/>
            <person name="Thomas W.K."/>
            <person name="Tucker A."/>
            <person name="Oakley T.H."/>
            <person name="Tokishita S."/>
            <person name="Aerts A."/>
            <person name="Arnold G.J."/>
            <person name="Basu M.K."/>
            <person name="Bauer D.J."/>
            <person name="Caceres C.E."/>
            <person name="Carmel L."/>
            <person name="Casola C."/>
            <person name="Choi J.H."/>
            <person name="Detter J.C."/>
            <person name="Dong Q."/>
            <person name="Dusheyko S."/>
            <person name="Eads B.D."/>
            <person name="Frohlich T."/>
            <person name="Geiler-Samerotte K.A."/>
            <person name="Gerlach D."/>
            <person name="Hatcher P."/>
            <person name="Jogdeo S."/>
            <person name="Krijgsveld J."/>
            <person name="Kriventseva E.V."/>
            <person name="Kultz D."/>
            <person name="Laforsch C."/>
            <person name="Lindquist E."/>
            <person name="Lopez J."/>
            <person name="Manak J.R."/>
            <person name="Muller J."/>
            <person name="Pangilinan J."/>
            <person name="Patwardhan R.P."/>
            <person name="Pitluck S."/>
            <person name="Pritham E.J."/>
            <person name="Rechtsteiner A."/>
            <person name="Rho M."/>
            <person name="Rogozin I.B."/>
            <person name="Sakarya O."/>
            <person name="Salamov A."/>
            <person name="Schaack S."/>
            <person name="Shapiro H."/>
            <person name="Shiga Y."/>
            <person name="Skalitzky C."/>
            <person name="Smith Z."/>
            <person name="Souvorov A."/>
            <person name="Sung W."/>
            <person name="Tang Z."/>
            <person name="Tsuchiya D."/>
            <person name="Tu H."/>
            <person name="Vos H."/>
            <person name="Wang M."/>
            <person name="Wolf Y.I."/>
            <person name="Yamagata H."/>
            <person name="Yamada T."/>
            <person name="Ye Y."/>
            <person name="Shaw J.R."/>
            <person name="Andrews J."/>
            <person name="Crease T.J."/>
            <person name="Tang H."/>
            <person name="Lucas S.M."/>
            <person name="Robertson H.M."/>
            <person name="Bork P."/>
            <person name="Koonin E.V."/>
            <person name="Zdobnov E.M."/>
            <person name="Grigoriev I.V."/>
            <person name="Lynch M."/>
            <person name="Boore J.L."/>
        </authorList>
    </citation>
    <scope>NUCLEOTIDE SEQUENCE [LARGE SCALE GENOMIC DNA]</scope>
</reference>
<sequence>MSMPETMSDVPQIDELFEELCFKKDLKTVPPGQPGFKNGMNFGSSDVNLNLASSLKQLKSKPNDHEDSKLIVGSDSTSVIDLADLLKDKGSIFKWIEEEPLLSKKNNFGDLNPFIFLR</sequence>
<dbReference type="KEGG" id="dpx:DAPPUDRAFT_122833"/>
<keyword evidence="2" id="KW-1185">Reference proteome</keyword>